<dbReference type="Proteomes" id="UP000799324">
    <property type="component" value="Unassembled WGS sequence"/>
</dbReference>
<proteinExistence type="predicted"/>
<evidence type="ECO:0000313" key="2">
    <source>
        <dbReference type="EMBL" id="KAF2652169.1"/>
    </source>
</evidence>
<dbReference type="EMBL" id="MU004408">
    <property type="protein sequence ID" value="KAF2652169.1"/>
    <property type="molecule type" value="Genomic_DNA"/>
</dbReference>
<dbReference type="AlphaFoldDB" id="A0A6A6SWT3"/>
<organism evidence="2 3">
    <name type="scientific">Lophiostoma macrostomum CBS 122681</name>
    <dbReference type="NCBI Taxonomy" id="1314788"/>
    <lineage>
        <taxon>Eukaryota</taxon>
        <taxon>Fungi</taxon>
        <taxon>Dikarya</taxon>
        <taxon>Ascomycota</taxon>
        <taxon>Pezizomycotina</taxon>
        <taxon>Dothideomycetes</taxon>
        <taxon>Pleosporomycetidae</taxon>
        <taxon>Pleosporales</taxon>
        <taxon>Lophiostomataceae</taxon>
        <taxon>Lophiostoma</taxon>
    </lineage>
</organism>
<feature type="compositionally biased region" description="Polar residues" evidence="1">
    <location>
        <begin position="232"/>
        <end position="248"/>
    </location>
</feature>
<name>A0A6A6SWT3_9PLEO</name>
<keyword evidence="3" id="KW-1185">Reference proteome</keyword>
<feature type="region of interest" description="Disordered" evidence="1">
    <location>
        <begin position="232"/>
        <end position="253"/>
    </location>
</feature>
<reference evidence="2" key="1">
    <citation type="journal article" date="2020" name="Stud. Mycol.">
        <title>101 Dothideomycetes genomes: a test case for predicting lifestyles and emergence of pathogens.</title>
        <authorList>
            <person name="Haridas S."/>
            <person name="Albert R."/>
            <person name="Binder M."/>
            <person name="Bloem J."/>
            <person name="Labutti K."/>
            <person name="Salamov A."/>
            <person name="Andreopoulos B."/>
            <person name="Baker S."/>
            <person name="Barry K."/>
            <person name="Bills G."/>
            <person name="Bluhm B."/>
            <person name="Cannon C."/>
            <person name="Castanera R."/>
            <person name="Culley D."/>
            <person name="Daum C."/>
            <person name="Ezra D."/>
            <person name="Gonzalez J."/>
            <person name="Henrissat B."/>
            <person name="Kuo A."/>
            <person name="Liang C."/>
            <person name="Lipzen A."/>
            <person name="Lutzoni F."/>
            <person name="Magnuson J."/>
            <person name="Mondo S."/>
            <person name="Nolan M."/>
            <person name="Ohm R."/>
            <person name="Pangilinan J."/>
            <person name="Park H.-J."/>
            <person name="Ramirez L."/>
            <person name="Alfaro M."/>
            <person name="Sun H."/>
            <person name="Tritt A."/>
            <person name="Yoshinaga Y."/>
            <person name="Zwiers L.-H."/>
            <person name="Turgeon B."/>
            <person name="Goodwin S."/>
            <person name="Spatafora J."/>
            <person name="Crous P."/>
            <person name="Grigoriev I."/>
        </authorList>
    </citation>
    <scope>NUCLEOTIDE SEQUENCE</scope>
    <source>
        <strain evidence="2">CBS 122681</strain>
    </source>
</reference>
<protein>
    <submittedName>
        <fullName evidence="2">Uncharacterized protein</fullName>
    </submittedName>
</protein>
<accession>A0A6A6SWT3</accession>
<gene>
    <name evidence="2" type="ORF">K491DRAFT_681579</name>
</gene>
<evidence type="ECO:0000313" key="3">
    <source>
        <dbReference type="Proteomes" id="UP000799324"/>
    </source>
</evidence>
<sequence>MTTSTPADPYYLIVHSSSIRKQTTMKFKLMSIYPDHQPPPNYPTASLMEYPVVNVPVNRKNTTETFKVVIERHMYDPIDIIGGACDPNEAAKELERLFNEFRTEKDAQKENVSDIVRTHDPDMYLKRIVAKVGEDWHSWELKFLDFWSSWMRFGSRDNVQQVRHYFEAYDPRNDEEGINPQTHPSARYNIIFQINKLISGDQSLASIVYALLHPRIDSAPLICQQRNTTKRVVSSTNTMAPSATSTSQSHHDDSMDINDIADELAWKLSLNGSSTNGTGNAASAVQAPPTRTPYYLIFETINTQEEKPLPYEIKAVYLRDTPAPHYHRDTSHKYWHHDFEAEHENEWKAYTVVAEVPMDQDAFINGGSPDKEHAVRLMNYMADIVQQQALNRGLSVSYVFQEDEAWEREHGKVQMFLQTDKTLLPNRLTWHYWILEEIDLAAVR</sequence>
<evidence type="ECO:0000256" key="1">
    <source>
        <dbReference type="SAM" id="MobiDB-lite"/>
    </source>
</evidence>